<dbReference type="InterPro" id="IPR012312">
    <property type="entry name" value="Hemerythrin-like"/>
</dbReference>
<organism evidence="2 3">
    <name type="scientific">Boseongicola aestuarii</name>
    <dbReference type="NCBI Taxonomy" id="1470561"/>
    <lineage>
        <taxon>Bacteria</taxon>
        <taxon>Pseudomonadati</taxon>
        <taxon>Pseudomonadota</taxon>
        <taxon>Alphaproteobacteria</taxon>
        <taxon>Rhodobacterales</taxon>
        <taxon>Paracoccaceae</taxon>
        <taxon>Boseongicola</taxon>
    </lineage>
</organism>
<gene>
    <name evidence="2" type="ORF">BOA8489_00697</name>
</gene>
<proteinExistence type="predicted"/>
<dbReference type="EMBL" id="FXXQ01000002">
    <property type="protein sequence ID" value="SMX22599.1"/>
    <property type="molecule type" value="Genomic_DNA"/>
</dbReference>
<evidence type="ECO:0000313" key="3">
    <source>
        <dbReference type="Proteomes" id="UP000201838"/>
    </source>
</evidence>
<feature type="domain" description="Hemerythrin-like" evidence="1">
    <location>
        <begin position="38"/>
        <end position="180"/>
    </location>
</feature>
<dbReference type="Proteomes" id="UP000201838">
    <property type="component" value="Unassembled WGS sequence"/>
</dbReference>
<accession>A0A238IVS1</accession>
<protein>
    <recommendedName>
        <fullName evidence="1">Hemerythrin-like domain-containing protein</fullName>
    </recommendedName>
</protein>
<name>A0A238IVS1_9RHOB</name>
<reference evidence="3" key="1">
    <citation type="submission" date="2017-05" db="EMBL/GenBank/DDBJ databases">
        <authorList>
            <person name="Rodrigo-Torres L."/>
            <person name="Arahal R. D."/>
            <person name="Lucena T."/>
        </authorList>
    </citation>
    <scope>NUCLEOTIDE SEQUENCE [LARGE SCALE GENOMIC DNA]</scope>
    <source>
        <strain evidence="3">CECT 8489</strain>
    </source>
</reference>
<dbReference type="RefSeq" id="WP_245813650.1">
    <property type="nucleotide sequence ID" value="NZ_FXXQ01000002.1"/>
</dbReference>
<dbReference type="Gene3D" id="1.20.120.520">
    <property type="entry name" value="nmb1532 protein domain like"/>
    <property type="match status" value="1"/>
</dbReference>
<keyword evidence="3" id="KW-1185">Reference proteome</keyword>
<dbReference type="Pfam" id="PF01814">
    <property type="entry name" value="Hemerythrin"/>
    <property type="match status" value="1"/>
</dbReference>
<dbReference type="AlphaFoldDB" id="A0A238IVS1"/>
<evidence type="ECO:0000313" key="2">
    <source>
        <dbReference type="EMBL" id="SMX22599.1"/>
    </source>
</evidence>
<evidence type="ECO:0000259" key="1">
    <source>
        <dbReference type="Pfam" id="PF01814"/>
    </source>
</evidence>
<sequence length="188" mass="21227">MTTTTAIRTAPLPEDMRVLLADYPRDDWSEHPNFKRATEQWLGAHAMFRRLSALVRSDVETYLDKNHDAAGYAARLGHFGNLLVANLHGHHHWEDRSYFPELAAADPRFEAGLEVLEQDHAALDGILDTFTRQANRMIKLVQLDEAAAREEAAMVHQGAAQIETLLTRHLGDEEDLAVPIILHHKLRG</sequence>